<organism evidence="4 5">
    <name type="scientific">Shewanella oncorhynchi</name>
    <dbReference type="NCBI Taxonomy" id="2726434"/>
    <lineage>
        <taxon>Bacteria</taxon>
        <taxon>Pseudomonadati</taxon>
        <taxon>Pseudomonadota</taxon>
        <taxon>Gammaproteobacteria</taxon>
        <taxon>Alteromonadales</taxon>
        <taxon>Shewanellaceae</taxon>
        <taxon>Shewanella</taxon>
    </lineage>
</organism>
<evidence type="ECO:0000313" key="4">
    <source>
        <dbReference type="EMBL" id="NLQ23647.1"/>
    </source>
</evidence>
<dbReference type="InterPro" id="IPR000182">
    <property type="entry name" value="GNAT_dom"/>
</dbReference>
<name>A0ABX1KN72_9GAMM</name>
<dbReference type="EMBL" id="JABAEB010000006">
    <property type="protein sequence ID" value="NLQ23647.1"/>
    <property type="molecule type" value="Genomic_DNA"/>
</dbReference>
<dbReference type="CDD" id="cd04301">
    <property type="entry name" value="NAT_SF"/>
    <property type="match status" value="1"/>
</dbReference>
<dbReference type="InterPro" id="IPR016181">
    <property type="entry name" value="Acyl_CoA_acyltransferase"/>
</dbReference>
<dbReference type="PANTHER" id="PTHR43877">
    <property type="entry name" value="AMINOALKYLPHOSPHONATE N-ACETYLTRANSFERASE-RELATED-RELATED"/>
    <property type="match status" value="1"/>
</dbReference>
<evidence type="ECO:0000259" key="3">
    <source>
        <dbReference type="PROSITE" id="PS51186"/>
    </source>
</evidence>
<dbReference type="Proteomes" id="UP000527352">
    <property type="component" value="Unassembled WGS sequence"/>
</dbReference>
<keyword evidence="1" id="KW-0808">Transferase</keyword>
<proteinExistence type="predicted"/>
<dbReference type="PROSITE" id="PS51186">
    <property type="entry name" value="GNAT"/>
    <property type="match status" value="1"/>
</dbReference>
<accession>A0ABX1KN72</accession>
<protein>
    <submittedName>
        <fullName evidence="4">GNAT family N-acetyltransferase</fullName>
    </submittedName>
</protein>
<dbReference type="SUPFAM" id="SSF55729">
    <property type="entry name" value="Acyl-CoA N-acyltransferases (Nat)"/>
    <property type="match status" value="1"/>
</dbReference>
<sequence length="148" mass="16832">MEYNEVKSSEIPIDLLLEADPSEVNIATYLSDSWCFTASDKGQILGVCAVKSQNSTLAEIYNVSVYPEHQGRGIGSELLKFTLANLPMKGIKRVELGTGTFGYQLTYYQRFGFRVESVVKDYFLLNYPEPIFENSIQHKDMLRLYVLI</sequence>
<evidence type="ECO:0000256" key="2">
    <source>
        <dbReference type="ARBA" id="ARBA00023315"/>
    </source>
</evidence>
<gene>
    <name evidence="4" type="ORF">HGO26_12290</name>
</gene>
<evidence type="ECO:0000313" key="5">
    <source>
        <dbReference type="Proteomes" id="UP000527352"/>
    </source>
</evidence>
<reference evidence="4 5" key="1">
    <citation type="submission" date="2020-04" db="EMBL/GenBank/DDBJ databases">
        <title>The first description of lens atrophy caused by putative novel Shewanella sp. that is a new emerging pathogen for cultured rainbow trout?</title>
        <authorList>
            <person name="Saticioglu I.B."/>
            <person name="Duman M."/>
            <person name="Altun S."/>
        </authorList>
    </citation>
    <scope>NUCLEOTIDE SEQUENCE [LARGE SCALE GENOMIC DNA]</scope>
    <source>
        <strain evidence="4 5">S-1</strain>
    </source>
</reference>
<evidence type="ECO:0000256" key="1">
    <source>
        <dbReference type="ARBA" id="ARBA00022679"/>
    </source>
</evidence>
<dbReference type="Pfam" id="PF13508">
    <property type="entry name" value="Acetyltransf_7"/>
    <property type="match status" value="1"/>
</dbReference>
<dbReference type="RefSeq" id="WP_006086284.1">
    <property type="nucleotide sequence ID" value="NZ_JABAEB010000006.1"/>
</dbReference>
<keyword evidence="2" id="KW-0012">Acyltransferase</keyword>
<comment type="caution">
    <text evidence="4">The sequence shown here is derived from an EMBL/GenBank/DDBJ whole genome shotgun (WGS) entry which is preliminary data.</text>
</comment>
<dbReference type="InterPro" id="IPR050832">
    <property type="entry name" value="Bact_Acetyltransf"/>
</dbReference>
<keyword evidence="5" id="KW-1185">Reference proteome</keyword>
<feature type="domain" description="N-acetyltransferase" evidence="3">
    <location>
        <begin position="1"/>
        <end position="134"/>
    </location>
</feature>
<dbReference type="Gene3D" id="3.40.630.30">
    <property type="match status" value="1"/>
</dbReference>
<dbReference type="PANTHER" id="PTHR43877:SF2">
    <property type="entry name" value="AMINOALKYLPHOSPHONATE N-ACETYLTRANSFERASE-RELATED"/>
    <property type="match status" value="1"/>
</dbReference>